<dbReference type="SUPFAM" id="SSF52499">
    <property type="entry name" value="Isochorismatase-like hydrolases"/>
    <property type="match status" value="1"/>
</dbReference>
<dbReference type="Gene3D" id="3.40.50.850">
    <property type="entry name" value="Isochorismatase-like"/>
    <property type="match status" value="1"/>
</dbReference>
<organism evidence="3 4">
    <name type="scientific">Photobacterium atrarenae</name>
    <dbReference type="NCBI Taxonomy" id="865757"/>
    <lineage>
        <taxon>Bacteria</taxon>
        <taxon>Pseudomonadati</taxon>
        <taxon>Pseudomonadota</taxon>
        <taxon>Gammaproteobacteria</taxon>
        <taxon>Vibrionales</taxon>
        <taxon>Vibrionaceae</taxon>
        <taxon>Photobacterium</taxon>
    </lineage>
</organism>
<dbReference type="InterPro" id="IPR000868">
    <property type="entry name" value="Isochorismatase-like_dom"/>
</dbReference>
<name>A0ABY5GM88_9GAMM</name>
<accession>A0ABY5GM88</accession>
<evidence type="ECO:0000313" key="3">
    <source>
        <dbReference type="EMBL" id="UTV29428.1"/>
    </source>
</evidence>
<dbReference type="PANTHER" id="PTHR43540">
    <property type="entry name" value="PEROXYUREIDOACRYLATE/UREIDOACRYLATE AMIDOHYDROLASE-RELATED"/>
    <property type="match status" value="1"/>
</dbReference>
<reference evidence="3" key="1">
    <citation type="submission" date="2022-07" db="EMBL/GenBank/DDBJ databases">
        <title>Genome sequencing of Photobacterium atrarenae GJH2-4.</title>
        <authorList>
            <person name="Park S.-J."/>
        </authorList>
    </citation>
    <scope>NUCLEOTIDE SEQUENCE</scope>
    <source>
        <strain evidence="3">GJH2-4</strain>
    </source>
</reference>
<protein>
    <submittedName>
        <fullName evidence="3">Isochorismatase family protein</fullName>
    </submittedName>
</protein>
<dbReference type="InterPro" id="IPR050272">
    <property type="entry name" value="Isochorismatase-like_hydrls"/>
</dbReference>
<dbReference type="InterPro" id="IPR036380">
    <property type="entry name" value="Isochorismatase-like_sf"/>
</dbReference>
<proteinExistence type="predicted"/>
<evidence type="ECO:0000259" key="2">
    <source>
        <dbReference type="Pfam" id="PF00857"/>
    </source>
</evidence>
<keyword evidence="1" id="KW-0378">Hydrolase</keyword>
<feature type="domain" description="Isochorismatase-like" evidence="2">
    <location>
        <begin position="3"/>
        <end position="141"/>
    </location>
</feature>
<dbReference type="PANTHER" id="PTHR43540:SF6">
    <property type="entry name" value="ISOCHORISMATASE-LIKE DOMAIN-CONTAINING PROTEIN"/>
    <property type="match status" value="1"/>
</dbReference>
<dbReference type="Pfam" id="PF00857">
    <property type="entry name" value="Isochorismatase"/>
    <property type="match status" value="1"/>
</dbReference>
<dbReference type="RefSeq" id="WP_255390744.1">
    <property type="nucleotide sequence ID" value="NZ_CP101509.1"/>
</dbReference>
<keyword evidence="4" id="KW-1185">Reference proteome</keyword>
<dbReference type="EMBL" id="CP101509">
    <property type="protein sequence ID" value="UTV29428.1"/>
    <property type="molecule type" value="Genomic_DNA"/>
</dbReference>
<evidence type="ECO:0000313" key="4">
    <source>
        <dbReference type="Proteomes" id="UP001057998"/>
    </source>
</evidence>
<gene>
    <name evidence="3" type="ORF">NNL38_20630</name>
</gene>
<dbReference type="Proteomes" id="UP001057998">
    <property type="component" value="Chromosome 2"/>
</dbReference>
<evidence type="ECO:0000256" key="1">
    <source>
        <dbReference type="ARBA" id="ARBA00022801"/>
    </source>
</evidence>
<sequence length="173" mass="19422">MKSAVLVIDVQNGIFAAERQPYNSTQVVSHINKLIAHAKAAGHLVIFIQHQMPGMVEYGSQPWQLFKELTVDDTDIRISKTAPNAFFETELEALLDQHDIHTLTLCGYSSDFCIDRTAFEAASKGYRVHLPADAHTTHDKPHLTADKIVEHHNFTLSMHPNIHLHPTRVLVGK</sequence>